<accession>A0A095S7T7</accession>
<name>A0A095S7T7_9GAMM</name>
<comment type="caution">
    <text evidence="1">The sequence shown here is derived from an EMBL/GenBank/DDBJ whole genome shotgun (WGS) entry which is preliminary data.</text>
</comment>
<evidence type="ECO:0000313" key="2">
    <source>
        <dbReference type="Proteomes" id="UP000029444"/>
    </source>
</evidence>
<dbReference type="eggNOG" id="COG5529">
    <property type="taxonomic scope" value="Bacteria"/>
</dbReference>
<sequence>FTAGLFLPGNYGAVDNVAKKASIWTPTRSRSSVENAYGHWVKHKAEFPEYENAKQYVESAHDFLKKDSPGLMSKQRPNGDVLIYDKKTNTFGIKDAKGRPRTMFRPKDGIDYWNRQ</sequence>
<dbReference type="EMBL" id="ARXV01000032">
    <property type="protein sequence ID" value="KGD60681.1"/>
    <property type="molecule type" value="Genomic_DNA"/>
</dbReference>
<evidence type="ECO:0000313" key="1">
    <source>
        <dbReference type="EMBL" id="KGD60681.1"/>
    </source>
</evidence>
<reference evidence="1 2" key="1">
    <citation type="submission" date="2012-09" db="EMBL/GenBank/DDBJ databases">
        <title>Genome Sequence of alkane-degrading Bacterium Alcanivorax sp. 19-m-6.</title>
        <authorList>
            <person name="Lai Q."/>
            <person name="Shao Z."/>
        </authorList>
    </citation>
    <scope>NUCLEOTIDE SEQUENCE [LARGE SCALE GENOMIC DNA]</scope>
    <source>
        <strain evidence="1 2">19-m-6</strain>
    </source>
</reference>
<dbReference type="AlphaFoldDB" id="A0A095S7T7"/>
<keyword evidence="2" id="KW-1185">Reference proteome</keyword>
<feature type="non-terminal residue" evidence="1">
    <location>
        <position position="1"/>
    </location>
</feature>
<proteinExistence type="predicted"/>
<dbReference type="RefSeq" id="WP_197055189.1">
    <property type="nucleotide sequence ID" value="NZ_ARXV01000032.1"/>
</dbReference>
<dbReference type="Proteomes" id="UP000029444">
    <property type="component" value="Unassembled WGS sequence"/>
</dbReference>
<gene>
    <name evidence="1" type="ORF">Y5S_03776</name>
</gene>
<protein>
    <submittedName>
        <fullName evidence="1">Uncharacterized protein</fullName>
    </submittedName>
</protein>
<organism evidence="1 2">
    <name type="scientific">Alcanivorax nanhaiticus</name>
    <dbReference type="NCBI Taxonomy" id="1177154"/>
    <lineage>
        <taxon>Bacteria</taxon>
        <taxon>Pseudomonadati</taxon>
        <taxon>Pseudomonadota</taxon>
        <taxon>Gammaproteobacteria</taxon>
        <taxon>Oceanospirillales</taxon>
        <taxon>Alcanivoracaceae</taxon>
        <taxon>Alcanivorax</taxon>
    </lineage>
</organism>
<dbReference type="STRING" id="1177154.Y5S_03776"/>